<dbReference type="SUPFAM" id="SSF48208">
    <property type="entry name" value="Six-hairpin glycosidases"/>
    <property type="match status" value="1"/>
</dbReference>
<evidence type="ECO:0008006" key="3">
    <source>
        <dbReference type="Google" id="ProtNLM"/>
    </source>
</evidence>
<dbReference type="RefSeq" id="WP_274356586.1">
    <property type="nucleotide sequence ID" value="NZ_CP118099.1"/>
</dbReference>
<organism evidence="1 2">
    <name type="scientific">Exiguobacterium marinum</name>
    <dbReference type="NCBI Taxonomy" id="273528"/>
    <lineage>
        <taxon>Bacteria</taxon>
        <taxon>Bacillati</taxon>
        <taxon>Bacillota</taxon>
        <taxon>Bacilli</taxon>
        <taxon>Bacillales</taxon>
        <taxon>Bacillales Family XII. Incertae Sedis</taxon>
        <taxon>Exiguobacterium</taxon>
    </lineage>
</organism>
<keyword evidence="2" id="KW-1185">Reference proteome</keyword>
<dbReference type="InterPro" id="IPR008928">
    <property type="entry name" value="6-hairpin_glycosidase_sf"/>
</dbReference>
<dbReference type="Proteomes" id="UP001213680">
    <property type="component" value="Chromosome"/>
</dbReference>
<dbReference type="EMBL" id="CP118099">
    <property type="protein sequence ID" value="WDH75427.1"/>
    <property type="molecule type" value="Genomic_DNA"/>
</dbReference>
<accession>A0ABY7WX38</accession>
<evidence type="ECO:0000313" key="2">
    <source>
        <dbReference type="Proteomes" id="UP001213680"/>
    </source>
</evidence>
<reference evidence="1 2" key="1">
    <citation type="submission" date="2023-02" db="EMBL/GenBank/DDBJ databases">
        <title>A bacterium isolated from plastisphere.</title>
        <authorList>
            <person name="Sun Y."/>
        </authorList>
    </citation>
    <scope>NUCLEOTIDE SEQUENCE [LARGE SCALE GENOMIC DNA]</scope>
    <source>
        <strain evidence="2">a-1</strain>
    </source>
</reference>
<evidence type="ECO:0000313" key="1">
    <source>
        <dbReference type="EMBL" id="WDH75427.1"/>
    </source>
</evidence>
<dbReference type="InterPro" id="IPR012341">
    <property type="entry name" value="6hp_glycosidase-like_sf"/>
</dbReference>
<dbReference type="PROSITE" id="PS51257">
    <property type="entry name" value="PROKAR_LIPOPROTEIN"/>
    <property type="match status" value="1"/>
</dbReference>
<dbReference type="Gene3D" id="1.50.10.10">
    <property type="match status" value="1"/>
</dbReference>
<name>A0ABY7WX38_9BACL</name>
<protein>
    <recommendedName>
        <fullName evidence="3">Glycosyl hydrolases family 8</fullName>
    </recommendedName>
</protein>
<gene>
    <name evidence="1" type="ORF">PTI97_11425</name>
</gene>
<sequence length="357" mass="40737">MRHLISISLSCLFLLYGCSDNKEETELPQDYESEFPTESFIRSHLLTEKGLIQTNVTNRENEFLSESLGLYLLFLVERDRADEFASQVDVLTEHFLHASNLVSWRLERTNDELTRSPANAWIDDARIVHALYEAGDAFDEPSYIELAEQIGTSLTSIGVKDGIPVDFVDLATKERGDVLTLSYLDEDALRHMAVNDLYDNSKQVLSNAPLSEPFFAKSYVISTQTYQFDEEINMIDQLYVALRYEQFGLSTASFYSFFKETFNDGIVYGRYDLNSKKPTVNYESQAVYALAIFYLLERDERDFAERVMNRLTSSMVSDSSSDYYGGYLDVDTKETHAFDNLLPLLAEGGLIDGYLIP</sequence>
<proteinExistence type="predicted"/>